<accession>A0A9Q1CFR2</accession>
<dbReference type="AlphaFoldDB" id="A0A9Q1CFR2"/>
<proteinExistence type="predicted"/>
<protein>
    <submittedName>
        <fullName evidence="1">Uncharacterized protein</fullName>
    </submittedName>
</protein>
<dbReference type="EMBL" id="JAIZAY010000003">
    <property type="protein sequence ID" value="KAJ8044507.1"/>
    <property type="molecule type" value="Genomic_DNA"/>
</dbReference>
<dbReference type="Proteomes" id="UP001152320">
    <property type="component" value="Chromosome 3"/>
</dbReference>
<keyword evidence="2" id="KW-1185">Reference proteome</keyword>
<dbReference type="InterPro" id="IPR028082">
    <property type="entry name" value="Peripla_BP_I"/>
</dbReference>
<reference evidence="1" key="1">
    <citation type="submission" date="2021-10" db="EMBL/GenBank/DDBJ databases">
        <title>Tropical sea cucumber genome reveals ecological adaptation and Cuvierian tubules defense mechanism.</title>
        <authorList>
            <person name="Chen T."/>
        </authorList>
    </citation>
    <scope>NUCLEOTIDE SEQUENCE</scope>
    <source>
        <strain evidence="1">Nanhai2018</strain>
        <tissue evidence="1">Muscle</tissue>
    </source>
</reference>
<sequence>MWVVRMDCCSANSTDSYGTFPAYVTTFNISSTVVPFTEANTTAIEGQEAGMETGKIPIYLGGFLSIEGGVWDGSGLLPALELALDHVNARPDVLARYDLRLVWNDSQVSCTSSNSFRCFSTGRPWPTGGP</sequence>
<dbReference type="Gene3D" id="3.40.50.2300">
    <property type="match status" value="1"/>
</dbReference>
<evidence type="ECO:0000313" key="1">
    <source>
        <dbReference type="EMBL" id="KAJ8044507.1"/>
    </source>
</evidence>
<comment type="caution">
    <text evidence="1">The sequence shown here is derived from an EMBL/GenBank/DDBJ whole genome shotgun (WGS) entry which is preliminary data.</text>
</comment>
<organism evidence="1 2">
    <name type="scientific">Holothuria leucospilota</name>
    <name type="common">Black long sea cucumber</name>
    <name type="synonym">Mertensiothuria leucospilota</name>
    <dbReference type="NCBI Taxonomy" id="206669"/>
    <lineage>
        <taxon>Eukaryota</taxon>
        <taxon>Metazoa</taxon>
        <taxon>Echinodermata</taxon>
        <taxon>Eleutherozoa</taxon>
        <taxon>Echinozoa</taxon>
        <taxon>Holothuroidea</taxon>
        <taxon>Aspidochirotacea</taxon>
        <taxon>Aspidochirotida</taxon>
        <taxon>Holothuriidae</taxon>
        <taxon>Holothuria</taxon>
    </lineage>
</organism>
<name>A0A9Q1CFR2_HOLLE</name>
<dbReference type="OrthoDB" id="2150267at2759"/>
<evidence type="ECO:0000313" key="2">
    <source>
        <dbReference type="Proteomes" id="UP001152320"/>
    </source>
</evidence>
<gene>
    <name evidence="1" type="ORF">HOLleu_07275</name>
</gene>
<dbReference type="SUPFAM" id="SSF53822">
    <property type="entry name" value="Periplasmic binding protein-like I"/>
    <property type="match status" value="1"/>
</dbReference>